<evidence type="ECO:0000256" key="10">
    <source>
        <dbReference type="ARBA" id="ARBA00023004"/>
    </source>
</evidence>
<evidence type="ECO:0000256" key="17">
    <source>
        <dbReference type="PIRSR" id="PIRSR600823-4"/>
    </source>
</evidence>
<comment type="caution">
    <text evidence="21">The sequence shown here is derived from an EMBL/GenBank/DDBJ whole genome shotgun (WGS) entry which is preliminary data.</text>
</comment>
<dbReference type="AlphaFoldDB" id="A0ABD3LKK0"/>
<evidence type="ECO:0000256" key="3">
    <source>
        <dbReference type="ARBA" id="ARBA00006873"/>
    </source>
</evidence>
<dbReference type="PROSITE" id="PS00436">
    <property type="entry name" value="PEROXIDASE_2"/>
    <property type="match status" value="1"/>
</dbReference>
<evidence type="ECO:0000259" key="20">
    <source>
        <dbReference type="PROSITE" id="PS50873"/>
    </source>
</evidence>
<dbReference type="SUPFAM" id="SSF48113">
    <property type="entry name" value="Heme-dependent peroxidases"/>
    <property type="match status" value="1"/>
</dbReference>
<feature type="binding site" evidence="16">
    <location>
        <position position="195"/>
    </location>
    <ligand>
        <name>Ca(2+)</name>
        <dbReference type="ChEBI" id="CHEBI:29108"/>
        <label>2</label>
    </ligand>
</feature>
<dbReference type="InterPro" id="IPR000823">
    <property type="entry name" value="Peroxidase_pln"/>
</dbReference>
<evidence type="ECO:0000256" key="7">
    <source>
        <dbReference type="ARBA" id="ARBA00022723"/>
    </source>
</evidence>
<comment type="similarity">
    <text evidence="3">Belongs to the peroxidase family. Ascorbate peroxidase subfamily.</text>
</comment>
<dbReference type="InterPro" id="IPR010255">
    <property type="entry name" value="Haem_peroxidase_sf"/>
</dbReference>
<comment type="function">
    <text evidence="2">Removal of H(2)O(2), oxidation of toxic reductants, biosynthesis and degradation of lignin, suberization, auxin catabolism, response to environmental stresses such as wounding, pathogen attack and oxidative stress. These functions might be dependent on each isozyme/isoform in each plant tissue.</text>
</comment>
<dbReference type="GO" id="GO:0042744">
    <property type="term" value="P:hydrogen peroxide catabolic process"/>
    <property type="evidence" value="ECO:0007669"/>
    <property type="project" value="UniProtKB-KW"/>
</dbReference>
<keyword evidence="22" id="KW-1185">Reference proteome</keyword>
<dbReference type="GO" id="GO:0140825">
    <property type="term" value="F:lactoperoxidase activity"/>
    <property type="evidence" value="ECO:0007669"/>
    <property type="project" value="UniProtKB-EC"/>
</dbReference>
<dbReference type="Proteomes" id="UP001634007">
    <property type="component" value="Unassembled WGS sequence"/>
</dbReference>
<evidence type="ECO:0000256" key="13">
    <source>
        <dbReference type="ARBA" id="ARBA00023324"/>
    </source>
</evidence>
<feature type="binding site" evidence="16">
    <location>
        <position position="80"/>
    </location>
    <ligand>
        <name>Ca(2+)</name>
        <dbReference type="ChEBI" id="CHEBI:29108"/>
        <label>1</label>
    </ligand>
</feature>
<feature type="disulfide bond" evidence="18">
    <location>
        <begin position="72"/>
        <end position="77"/>
    </location>
</feature>
<feature type="binding site" evidence="16">
    <location>
        <position position="74"/>
    </location>
    <ligand>
        <name>Ca(2+)</name>
        <dbReference type="ChEBI" id="CHEBI:29108"/>
        <label>1</label>
    </ligand>
</feature>
<comment type="cofactor">
    <cofactor evidence="16 19">
        <name>heme b</name>
        <dbReference type="ChEBI" id="CHEBI:60344"/>
    </cofactor>
    <text evidence="16 19">Binds 1 heme b (iron(II)-protoporphyrin IX) group per subunit.</text>
</comment>
<comment type="cofactor">
    <cofactor evidence="16 19">
        <name>Ca(2+)</name>
        <dbReference type="ChEBI" id="CHEBI:29108"/>
    </cofactor>
    <text evidence="16 19">Binds 2 calcium ions per subunit.</text>
</comment>
<evidence type="ECO:0000256" key="2">
    <source>
        <dbReference type="ARBA" id="ARBA00002322"/>
    </source>
</evidence>
<feature type="chain" id="PRO_5044525711" description="Peroxidase" evidence="19">
    <location>
        <begin position="29"/>
        <end position="334"/>
    </location>
</feature>
<evidence type="ECO:0000256" key="4">
    <source>
        <dbReference type="ARBA" id="ARBA00012313"/>
    </source>
</evidence>
<dbReference type="CDD" id="cd00693">
    <property type="entry name" value="secretory_peroxidase"/>
    <property type="match status" value="1"/>
</dbReference>
<feature type="binding site" evidence="16">
    <location>
        <position position="246"/>
    </location>
    <ligand>
        <name>Ca(2+)</name>
        <dbReference type="ChEBI" id="CHEBI:29108"/>
        <label>2</label>
    </ligand>
</feature>
<protein>
    <recommendedName>
        <fullName evidence="4 19">Peroxidase</fullName>
        <ecNumber evidence="4 19">1.11.1.7</ecNumber>
    </recommendedName>
</protein>
<evidence type="ECO:0000256" key="19">
    <source>
        <dbReference type="RuleBase" id="RU362060"/>
    </source>
</evidence>
<dbReference type="EMBL" id="JBJKBG010000002">
    <property type="protein sequence ID" value="KAL3751079.1"/>
    <property type="molecule type" value="Genomic_DNA"/>
</dbReference>
<dbReference type="GO" id="GO:0020037">
    <property type="term" value="F:heme binding"/>
    <property type="evidence" value="ECO:0007669"/>
    <property type="project" value="UniProtKB-UniRule"/>
</dbReference>
<feature type="binding site" description="axial binding residue" evidence="16">
    <location>
        <position position="194"/>
    </location>
    <ligand>
        <name>heme b</name>
        <dbReference type="ChEBI" id="CHEBI:60344"/>
    </ligand>
    <ligandPart>
        <name>Fe</name>
        <dbReference type="ChEBI" id="CHEBI:18248"/>
    </ligandPart>
</feature>
<name>A0ABD3LKK0_EUCGL</name>
<feature type="site" description="Transition state stabilizer" evidence="17">
    <location>
        <position position="66"/>
    </location>
</feature>
<evidence type="ECO:0000313" key="21">
    <source>
        <dbReference type="EMBL" id="KAL3751079.1"/>
    </source>
</evidence>
<keyword evidence="9 19" id="KW-0560">Oxidoreductase</keyword>
<dbReference type="PANTHER" id="PTHR31388">
    <property type="entry name" value="PEROXIDASE 72-RELATED"/>
    <property type="match status" value="1"/>
</dbReference>
<proteinExistence type="inferred from homology"/>
<accession>A0ABD3LKK0</accession>
<dbReference type="Pfam" id="PF00141">
    <property type="entry name" value="peroxidase"/>
    <property type="match status" value="1"/>
</dbReference>
<keyword evidence="11 18" id="KW-1015">Disulfide bond</keyword>
<dbReference type="PANTHER" id="PTHR31388:SF6">
    <property type="entry name" value="PEROXIDASE"/>
    <property type="match status" value="1"/>
</dbReference>
<feature type="domain" description="Plant heme peroxidase family profile" evidence="20">
    <location>
        <begin position="29"/>
        <end position="332"/>
    </location>
</feature>
<keyword evidence="10 16" id="KW-0408">Iron</keyword>
<keyword evidence="19" id="KW-0964">Secreted</keyword>
<feature type="disulfide bond" evidence="18">
    <location>
        <begin position="201"/>
        <end position="233"/>
    </location>
</feature>
<evidence type="ECO:0000256" key="1">
    <source>
        <dbReference type="ARBA" id="ARBA00000189"/>
    </source>
</evidence>
<evidence type="ECO:0000256" key="8">
    <source>
        <dbReference type="ARBA" id="ARBA00022837"/>
    </source>
</evidence>
<evidence type="ECO:0000256" key="11">
    <source>
        <dbReference type="ARBA" id="ARBA00023157"/>
    </source>
</evidence>
<evidence type="ECO:0000256" key="18">
    <source>
        <dbReference type="PIRSR" id="PIRSR600823-5"/>
    </source>
</evidence>
<dbReference type="FunFam" id="1.10.420.10:FF:000001">
    <property type="entry name" value="Peroxidase"/>
    <property type="match status" value="1"/>
</dbReference>
<keyword evidence="7 16" id="KW-0479">Metal-binding</keyword>
<feature type="active site" description="Proton acceptor" evidence="14">
    <location>
        <position position="70"/>
    </location>
</feature>
<feature type="binding site" evidence="16">
    <location>
        <position position="76"/>
    </location>
    <ligand>
        <name>Ca(2+)</name>
        <dbReference type="ChEBI" id="CHEBI:29108"/>
        <label>1</label>
    </ligand>
</feature>
<evidence type="ECO:0000256" key="12">
    <source>
        <dbReference type="ARBA" id="ARBA00023180"/>
    </source>
</evidence>
<dbReference type="InterPro" id="IPR019793">
    <property type="entry name" value="Peroxidases_heam-ligand_BS"/>
</dbReference>
<keyword evidence="8 16" id="KW-0106">Calcium</keyword>
<dbReference type="GO" id="GO:0005576">
    <property type="term" value="C:extracellular region"/>
    <property type="evidence" value="ECO:0007669"/>
    <property type="project" value="UniProtKB-SubCell"/>
</dbReference>
<dbReference type="PROSITE" id="PS00435">
    <property type="entry name" value="PEROXIDASE_1"/>
    <property type="match status" value="1"/>
</dbReference>
<keyword evidence="5 19" id="KW-0575">Peroxidase</keyword>
<feature type="signal peptide" evidence="19">
    <location>
        <begin position="1"/>
        <end position="28"/>
    </location>
</feature>
<feature type="binding site" evidence="16">
    <location>
        <position position="71"/>
    </location>
    <ligand>
        <name>Ca(2+)</name>
        <dbReference type="ChEBI" id="CHEBI:29108"/>
        <label>1</label>
    </ligand>
</feature>
<feature type="binding site" evidence="16">
    <location>
        <position position="254"/>
    </location>
    <ligand>
        <name>Ca(2+)</name>
        <dbReference type="ChEBI" id="CHEBI:29108"/>
        <label>2</label>
    </ligand>
</feature>
<comment type="similarity">
    <text evidence="19">Belongs to the peroxidase family. Classical plant (class III) peroxidase subfamily.</text>
</comment>
<dbReference type="Gene3D" id="1.10.520.10">
    <property type="match status" value="1"/>
</dbReference>
<dbReference type="GO" id="GO:0006979">
    <property type="term" value="P:response to oxidative stress"/>
    <property type="evidence" value="ECO:0007669"/>
    <property type="project" value="UniProtKB-UniRule"/>
</dbReference>
<dbReference type="PRINTS" id="PR00458">
    <property type="entry name" value="PEROXIDASE"/>
</dbReference>
<evidence type="ECO:0000256" key="16">
    <source>
        <dbReference type="PIRSR" id="PIRSR600823-3"/>
    </source>
</evidence>
<dbReference type="GO" id="GO:0046872">
    <property type="term" value="F:metal ion binding"/>
    <property type="evidence" value="ECO:0007669"/>
    <property type="project" value="UniProtKB-UniRule"/>
</dbReference>
<evidence type="ECO:0000256" key="14">
    <source>
        <dbReference type="PIRSR" id="PIRSR600823-1"/>
    </source>
</evidence>
<evidence type="ECO:0000313" key="22">
    <source>
        <dbReference type="Proteomes" id="UP001634007"/>
    </source>
</evidence>
<reference evidence="21 22" key="1">
    <citation type="submission" date="2024-11" db="EMBL/GenBank/DDBJ databases">
        <title>Chromosome-level genome assembly of Eucalyptus globulus Labill. provides insights into its genome evolution.</title>
        <authorList>
            <person name="Li X."/>
        </authorList>
    </citation>
    <scope>NUCLEOTIDE SEQUENCE [LARGE SCALE GENOMIC DNA]</scope>
    <source>
        <strain evidence="21">CL2024</strain>
        <tissue evidence="21">Fresh tender leaves</tissue>
    </source>
</reference>
<dbReference type="InterPro" id="IPR019794">
    <property type="entry name" value="Peroxidases_AS"/>
</dbReference>
<feature type="disulfide bond" evidence="18">
    <location>
        <begin position="39"/>
        <end position="116"/>
    </location>
</feature>
<dbReference type="Gene3D" id="1.10.420.10">
    <property type="entry name" value="Peroxidase, domain 2"/>
    <property type="match status" value="1"/>
</dbReference>
<evidence type="ECO:0000256" key="9">
    <source>
        <dbReference type="ARBA" id="ARBA00023002"/>
    </source>
</evidence>
<feature type="disulfide bond" evidence="18">
    <location>
        <begin position="122"/>
        <end position="328"/>
    </location>
</feature>
<comment type="catalytic activity">
    <reaction evidence="1 19">
        <text>2 a phenolic donor + H2O2 = 2 a phenolic radical donor + 2 H2O</text>
        <dbReference type="Rhea" id="RHEA:56136"/>
        <dbReference type="ChEBI" id="CHEBI:15377"/>
        <dbReference type="ChEBI" id="CHEBI:16240"/>
        <dbReference type="ChEBI" id="CHEBI:139520"/>
        <dbReference type="ChEBI" id="CHEBI:139521"/>
        <dbReference type="EC" id="1.11.1.7"/>
    </reaction>
</comment>
<evidence type="ECO:0000256" key="6">
    <source>
        <dbReference type="ARBA" id="ARBA00022617"/>
    </source>
</evidence>
<dbReference type="InterPro" id="IPR002016">
    <property type="entry name" value="Haem_peroxidase"/>
</dbReference>
<keyword evidence="19" id="KW-0732">Signal</keyword>
<feature type="binding site" evidence="16">
    <location>
        <position position="78"/>
    </location>
    <ligand>
        <name>Ca(2+)</name>
        <dbReference type="ChEBI" id="CHEBI:29108"/>
        <label>1</label>
    </ligand>
</feature>
<gene>
    <name evidence="21" type="ORF">ACJRO7_011969</name>
</gene>
<feature type="binding site" evidence="16">
    <location>
        <position position="89"/>
    </location>
    <ligand>
        <name>Ca(2+)</name>
        <dbReference type="ChEBI" id="CHEBI:29108"/>
        <label>1</label>
    </ligand>
</feature>
<evidence type="ECO:0000256" key="5">
    <source>
        <dbReference type="ARBA" id="ARBA00022559"/>
    </source>
</evidence>
<dbReference type="FunFam" id="1.10.520.10:FF:000001">
    <property type="entry name" value="Peroxidase"/>
    <property type="match status" value="1"/>
</dbReference>
<dbReference type="InterPro" id="IPR033905">
    <property type="entry name" value="Secretory_peroxidase"/>
</dbReference>
<organism evidence="21 22">
    <name type="scientific">Eucalyptus globulus</name>
    <name type="common">Tasmanian blue gum</name>
    <dbReference type="NCBI Taxonomy" id="34317"/>
    <lineage>
        <taxon>Eukaryota</taxon>
        <taxon>Viridiplantae</taxon>
        <taxon>Streptophyta</taxon>
        <taxon>Embryophyta</taxon>
        <taxon>Tracheophyta</taxon>
        <taxon>Spermatophyta</taxon>
        <taxon>Magnoliopsida</taxon>
        <taxon>eudicotyledons</taxon>
        <taxon>Gunneridae</taxon>
        <taxon>Pentapetalae</taxon>
        <taxon>rosids</taxon>
        <taxon>malvids</taxon>
        <taxon>Myrtales</taxon>
        <taxon>Myrtaceae</taxon>
        <taxon>Myrtoideae</taxon>
        <taxon>Eucalypteae</taxon>
        <taxon>Eucalyptus</taxon>
    </lineage>
</organism>
<dbReference type="EC" id="1.11.1.7" evidence="4 19"/>
<evidence type="ECO:0000256" key="15">
    <source>
        <dbReference type="PIRSR" id="PIRSR600823-2"/>
    </source>
</evidence>
<feature type="binding site" evidence="15">
    <location>
        <position position="164"/>
    </location>
    <ligand>
        <name>substrate</name>
    </ligand>
</feature>
<comment type="subcellular location">
    <subcellularLocation>
        <location evidence="19">Secreted</location>
    </subcellularLocation>
</comment>
<keyword evidence="12" id="KW-0325">Glycoprotein</keyword>
<keyword evidence="13 19" id="KW-0376">Hydrogen peroxide</keyword>
<sequence>MKMSRGASFRSWSLRWVVLLICFVGGKSQLTTDFYSTSCPNVLSIVRKQVQNAIKAEMRMGASLLRLHFHDCFVNGCDGSVLLDGSDGEKFAGPNLNSARGFDVVDNIKTAVESSCSGVVSCADILAIAARDSVLLSGGPTWKVPLGRRDGLVANQTGSNNGLPAPFDPLDTIISKFAAVGLNVTDVVALSGGHTIGLARCATFSNRLFNFSANSGSDPTLDTTMTSDLQSLCPVNGDGNKTTALDRNSTDLFDNHYFKNLAVNKGLLSSDQVLYSGDSSTASSTTKSLVESYGSNPNLFITDFTNSMIKMGSISPLTGSNGEIRKNCRVVNSS</sequence>
<dbReference type="PRINTS" id="PR00461">
    <property type="entry name" value="PLPEROXIDASE"/>
</dbReference>
<keyword evidence="6 19" id="KW-0349">Heme</keyword>
<dbReference type="PROSITE" id="PS50873">
    <property type="entry name" value="PEROXIDASE_4"/>
    <property type="match status" value="1"/>
</dbReference>